<dbReference type="AlphaFoldDB" id="E5XS68"/>
<evidence type="ECO:0008006" key="3">
    <source>
        <dbReference type="Google" id="ProtNLM"/>
    </source>
</evidence>
<gene>
    <name evidence="1" type="ORF">HMPREF9336_02340</name>
</gene>
<dbReference type="SUPFAM" id="SSF51905">
    <property type="entry name" value="FAD/NAD(P)-binding domain"/>
    <property type="match status" value="1"/>
</dbReference>
<accession>E5XS68</accession>
<name>E5XS68_SEGRC</name>
<dbReference type="PANTHER" id="PTHR42877">
    <property type="entry name" value="L-ORNITHINE N(5)-MONOOXYGENASE-RELATED"/>
    <property type="match status" value="1"/>
</dbReference>
<evidence type="ECO:0000313" key="2">
    <source>
        <dbReference type="Proteomes" id="UP000004816"/>
    </source>
</evidence>
<dbReference type="InterPro" id="IPR036188">
    <property type="entry name" value="FAD/NAD-bd_sf"/>
</dbReference>
<comment type="caution">
    <text evidence="1">The sequence shown here is derived from an EMBL/GenBank/DDBJ whole genome shotgun (WGS) entry which is preliminary data.</text>
</comment>
<dbReference type="HOGENOM" id="CLU_006937_7_1_11"/>
<dbReference type="PANTHER" id="PTHR42877:SF4">
    <property type="entry name" value="FAD_NAD(P)-BINDING DOMAIN-CONTAINING PROTEIN-RELATED"/>
    <property type="match status" value="1"/>
</dbReference>
<dbReference type="PRINTS" id="PR00469">
    <property type="entry name" value="PNDRDTASEII"/>
</dbReference>
<dbReference type="Pfam" id="PF13738">
    <property type="entry name" value="Pyr_redox_3"/>
    <property type="match status" value="1"/>
</dbReference>
<dbReference type="RefSeq" id="WP_007470590.1">
    <property type="nucleotide sequence ID" value="NZ_KI391953.1"/>
</dbReference>
<keyword evidence="2" id="KW-1185">Reference proteome</keyword>
<proteinExistence type="predicted"/>
<protein>
    <recommendedName>
        <fullName evidence="3">Monooxygenase</fullName>
    </recommendedName>
</protein>
<reference evidence="1 2" key="1">
    <citation type="journal article" date="2011" name="Stand. Genomic Sci.">
        <title>High quality draft genome sequence of Segniliparus rugosus CDC 945(T)= (ATCC BAA-974(T)).</title>
        <authorList>
            <person name="Earl A.M."/>
            <person name="Desjardins C.A."/>
            <person name="Fitzgerald M.G."/>
            <person name="Arachchi H.M."/>
            <person name="Zeng Q."/>
            <person name="Mehta T."/>
            <person name="Griggs A."/>
            <person name="Birren B.W."/>
            <person name="Toney N.C."/>
            <person name="Carr J."/>
            <person name="Posey J."/>
            <person name="Butler W.R."/>
        </authorList>
    </citation>
    <scope>NUCLEOTIDE SEQUENCE [LARGE SCALE GENOMIC DNA]</scope>
    <source>
        <strain evidence="2">ATCC BAA-974 / DSM 45345 / CCUG 50838 / CIP 108380 / JCM 13579 / CDC 945</strain>
    </source>
</reference>
<dbReference type="Proteomes" id="UP000004816">
    <property type="component" value="Unassembled WGS sequence"/>
</dbReference>
<sequence length="502" mass="56243">MTQKPDHEVVIIGGGIGGIGVGIQLDKAGISDFVILERRGDIGGTWNINHYPDVAVDVPGIAYQFSFELNPDWSRIFPKGEEVKAYIKRLVEKYQLMPHIRLGHEVISRVWDEANHLWRITLKSGDVITARYVVSAIGAFVEPRVPNIEGLDSFQGKVIQTQEWDEDYDFTGKRVGFIGTGATAVQAVPQVAKVAGQLDVYQRRAIWVAPKPDFKIPAAVRWAFRRFPITQRVLRAVGVGVVEVGLVAFVAFGKNLGPVTKLAEWPCRAQLFAQVRDKELRKKLTPDYGYGCKRPSVSNVYYKSFTQPNVDLITTPIKRITPTGIETKDGTLREIDVLVLATGFDMAQDPESYRERPVVGKDGFNLGDYYEHNPAKSYEGVSMPGMPNTFTVFGPFGWTGSSWHVLVENTARHAIRVIQEAYRRGATAVEVTPAALERFDAFIRPRASNSLMHRSSCANSNTYYIDRFGYFSYLRPTTSYQATHASKTFSLDDYHYASLRTS</sequence>
<evidence type="ECO:0000313" key="1">
    <source>
        <dbReference type="EMBL" id="EFV12853.1"/>
    </source>
</evidence>
<dbReference type="InterPro" id="IPR051209">
    <property type="entry name" value="FAD-bind_Monooxygenase_sf"/>
</dbReference>
<dbReference type="eggNOG" id="COG2072">
    <property type="taxonomic scope" value="Bacteria"/>
</dbReference>
<dbReference type="OrthoDB" id="5168853at2"/>
<dbReference type="EMBL" id="ACZI02000002">
    <property type="protein sequence ID" value="EFV12853.1"/>
    <property type="molecule type" value="Genomic_DNA"/>
</dbReference>
<dbReference type="STRING" id="679197.HMPREF9336_02340"/>
<organism evidence="1 2">
    <name type="scientific">Segniliparus rugosus (strain ATCC BAA-974 / DSM 45345 / CCUG 50838 / CIP 108380 / JCM 13579 / CDC 945)</name>
    <dbReference type="NCBI Taxonomy" id="679197"/>
    <lineage>
        <taxon>Bacteria</taxon>
        <taxon>Bacillati</taxon>
        <taxon>Actinomycetota</taxon>
        <taxon>Actinomycetes</taxon>
        <taxon>Mycobacteriales</taxon>
        <taxon>Segniliparaceae</taxon>
        <taxon>Segniliparus</taxon>
    </lineage>
</organism>
<dbReference type="Gene3D" id="3.50.50.60">
    <property type="entry name" value="FAD/NAD(P)-binding domain"/>
    <property type="match status" value="2"/>
</dbReference>